<evidence type="ECO:0000313" key="1">
    <source>
        <dbReference type="EMBL" id="QDQ24960.1"/>
    </source>
</evidence>
<sequence length="221" mass="24882">MSIATIVLGESGTGKTYSLRNLDPAQTLLIQAVRKPLPFRATGWARMDREKKQPGNIFVSDFSARIINLMQKTSRKIIVLDDFQYVLANEFMRRSNERGFDKYTEIGRHAWDILTVANNLPDDVRVYILAHTQNDDCGRVKMKTIGKLLDDKITLEGLFTIVLRTVVTDRRFQFSTINNGSDTVKAPPDMFPDQLIDNDLAAVDACLCDYYGISTTQAPAA</sequence>
<dbReference type="InterPro" id="IPR027417">
    <property type="entry name" value="P-loop_NTPase"/>
</dbReference>
<reference evidence="2" key="1">
    <citation type="submission" date="2019-07" db="EMBL/GenBank/DDBJ databases">
        <title>Chitinimonas sp. nov., isolated from Ny-Alesund, arctica soil.</title>
        <authorList>
            <person name="Xu Q."/>
            <person name="Peng F."/>
        </authorList>
    </citation>
    <scope>NUCLEOTIDE SEQUENCE [LARGE SCALE GENOMIC DNA]</scope>
    <source>
        <strain evidence="2">R3-44</strain>
    </source>
</reference>
<dbReference type="KEGG" id="cari:FNU76_00575"/>
<dbReference type="Proteomes" id="UP000317550">
    <property type="component" value="Chromosome"/>
</dbReference>
<keyword evidence="2" id="KW-1185">Reference proteome</keyword>
<gene>
    <name evidence="1" type="ORF">FNU76_00575</name>
</gene>
<dbReference type="SUPFAM" id="SSF52540">
    <property type="entry name" value="P-loop containing nucleoside triphosphate hydrolases"/>
    <property type="match status" value="1"/>
</dbReference>
<dbReference type="RefSeq" id="WP_143855885.1">
    <property type="nucleotide sequence ID" value="NZ_CP041730.1"/>
</dbReference>
<protein>
    <submittedName>
        <fullName evidence="1">AAA family ATPase</fullName>
    </submittedName>
</protein>
<dbReference type="AlphaFoldDB" id="A0A516S9Y3"/>
<proteinExistence type="predicted"/>
<accession>A0A516S9Y3</accession>
<evidence type="ECO:0000313" key="2">
    <source>
        <dbReference type="Proteomes" id="UP000317550"/>
    </source>
</evidence>
<name>A0A516S9Y3_9NEIS</name>
<dbReference type="OrthoDB" id="8606643at2"/>
<dbReference type="EMBL" id="CP041730">
    <property type="protein sequence ID" value="QDQ24960.1"/>
    <property type="molecule type" value="Genomic_DNA"/>
</dbReference>
<organism evidence="1 2">
    <name type="scientific">Chitinimonas arctica</name>
    <dbReference type="NCBI Taxonomy" id="2594795"/>
    <lineage>
        <taxon>Bacteria</taxon>
        <taxon>Pseudomonadati</taxon>
        <taxon>Pseudomonadota</taxon>
        <taxon>Betaproteobacteria</taxon>
        <taxon>Neisseriales</taxon>
        <taxon>Chitinibacteraceae</taxon>
        <taxon>Chitinimonas</taxon>
    </lineage>
</organism>